<dbReference type="GO" id="GO:0004553">
    <property type="term" value="F:hydrolase activity, hydrolyzing O-glycosyl compounds"/>
    <property type="evidence" value="ECO:0007669"/>
    <property type="project" value="InterPro"/>
</dbReference>
<dbReference type="GO" id="GO:0005975">
    <property type="term" value="P:carbohydrate metabolic process"/>
    <property type="evidence" value="ECO:0007669"/>
    <property type="project" value="InterPro"/>
</dbReference>
<dbReference type="Pfam" id="PF02922">
    <property type="entry name" value="CBM_48"/>
    <property type="match status" value="1"/>
</dbReference>
<dbReference type="Gene3D" id="2.60.40.10">
    <property type="entry name" value="Immunoglobulins"/>
    <property type="match status" value="1"/>
</dbReference>
<dbReference type="RefSeq" id="WP_008622034.1">
    <property type="nucleotide sequence ID" value="NZ_JH376617.1"/>
</dbReference>
<dbReference type="PANTHER" id="PTHR48098">
    <property type="entry name" value="ENTEROCHELIN ESTERASE-RELATED"/>
    <property type="match status" value="1"/>
</dbReference>
<name>G5SUJ3_9BACT</name>
<dbReference type="Proteomes" id="UP000003598">
    <property type="component" value="Unassembled WGS sequence"/>
</dbReference>
<keyword evidence="1" id="KW-0732">Signal</keyword>
<keyword evidence="4" id="KW-1185">Reference proteome</keyword>
<evidence type="ECO:0000313" key="4">
    <source>
        <dbReference type="Proteomes" id="UP000003598"/>
    </source>
</evidence>
<proteinExistence type="predicted"/>
<dbReference type="CDD" id="cd11294">
    <property type="entry name" value="E_set_Esterase_like_N"/>
    <property type="match status" value="1"/>
</dbReference>
<evidence type="ECO:0000256" key="1">
    <source>
        <dbReference type="SAM" id="SignalP"/>
    </source>
</evidence>
<accession>G5SUJ3</accession>
<feature type="domain" description="Glycoside hydrolase family 13 N-terminal" evidence="2">
    <location>
        <begin position="40"/>
        <end position="99"/>
    </location>
</feature>
<dbReference type="PATRIC" id="fig|762968.3.peg.2703"/>
<dbReference type="InterPro" id="IPR013783">
    <property type="entry name" value="Ig-like_fold"/>
</dbReference>
<dbReference type="GeneID" id="93558343"/>
<dbReference type="InterPro" id="IPR014756">
    <property type="entry name" value="Ig_E-set"/>
</dbReference>
<dbReference type="SUPFAM" id="SSF53474">
    <property type="entry name" value="alpha/beta-Hydrolases"/>
    <property type="match status" value="1"/>
</dbReference>
<dbReference type="OrthoDB" id="9763933at2"/>
<dbReference type="Gene3D" id="3.40.50.1820">
    <property type="entry name" value="alpha/beta hydrolase"/>
    <property type="match status" value="1"/>
</dbReference>
<sequence>MKRRIGKGIALAFVAMVVCRAEVVAQGNPWNNPVVSPRVDTGGEVTFSVSAPSASRVELSGQFMEGTCPMRKGTDGVWSVTVKIDRPDIYPYSFRIDGVETSDPSNPLIFPNERFKASLLEMPDTAALYARHKDVPRGQVRYCSYYSEVLHADRTMLVYTPPGYDRETERRYPVLYLVSGTTDTEETWYKVGRVDAILDNLIARGEAEPMLVVMPYGYMPSHGTPMPSSPEAAEMYATFARELTEAVIPYVESSFRTELSRESRAVGGFSRGGGQALFAAFSHPELFAHVASYSAYLTPQVMERHFGQLMGNPARMDSLYRVKWFGVGRGDFLYADVMRHLDYFREKGISCRTRITDGEHTWMNARAYLAETLRLFFRSSES</sequence>
<dbReference type="STRING" id="762968.HMPREF9441_03053"/>
<dbReference type="EMBL" id="AFFY01000046">
    <property type="protein sequence ID" value="EHG99095.1"/>
    <property type="molecule type" value="Genomic_DNA"/>
</dbReference>
<gene>
    <name evidence="3" type="ORF">HMPREF9441_03053</name>
</gene>
<organism evidence="3 4">
    <name type="scientific">Paraprevotella clara YIT 11840</name>
    <dbReference type="NCBI Taxonomy" id="762968"/>
    <lineage>
        <taxon>Bacteria</taxon>
        <taxon>Pseudomonadati</taxon>
        <taxon>Bacteroidota</taxon>
        <taxon>Bacteroidia</taxon>
        <taxon>Bacteroidales</taxon>
        <taxon>Prevotellaceae</taxon>
        <taxon>Paraprevotella</taxon>
    </lineage>
</organism>
<feature type="chain" id="PRO_5003484582" evidence="1">
    <location>
        <begin position="21"/>
        <end position="382"/>
    </location>
</feature>
<dbReference type="InterPro" id="IPR050583">
    <property type="entry name" value="Mycobacterial_A85_antigen"/>
</dbReference>
<comment type="caution">
    <text evidence="3">The sequence shown here is derived from an EMBL/GenBank/DDBJ whole genome shotgun (WGS) entry which is preliminary data.</text>
</comment>
<dbReference type="eggNOG" id="COG2382">
    <property type="taxonomic scope" value="Bacteria"/>
</dbReference>
<dbReference type="AlphaFoldDB" id="G5SUJ3"/>
<dbReference type="Pfam" id="PF00756">
    <property type="entry name" value="Esterase"/>
    <property type="match status" value="1"/>
</dbReference>
<dbReference type="SUPFAM" id="SSF81296">
    <property type="entry name" value="E set domains"/>
    <property type="match status" value="1"/>
</dbReference>
<dbReference type="HOGENOM" id="CLU_037618_2_1_10"/>
<feature type="signal peptide" evidence="1">
    <location>
        <begin position="1"/>
        <end position="20"/>
    </location>
</feature>
<dbReference type="InterPro" id="IPR029058">
    <property type="entry name" value="AB_hydrolase_fold"/>
</dbReference>
<evidence type="ECO:0000313" key="3">
    <source>
        <dbReference type="EMBL" id="EHG99095.1"/>
    </source>
</evidence>
<reference evidence="3 4" key="1">
    <citation type="submission" date="2011-03" db="EMBL/GenBank/DDBJ databases">
        <authorList>
            <person name="Weinstock G."/>
            <person name="Sodergren E."/>
            <person name="Clifton S."/>
            <person name="Fulton L."/>
            <person name="Fulton B."/>
            <person name="Courtney L."/>
            <person name="Fronick C."/>
            <person name="Harrison M."/>
            <person name="Strong C."/>
            <person name="Farmer C."/>
            <person name="Delahaunty K."/>
            <person name="Markovic C."/>
            <person name="Hall O."/>
            <person name="Minx P."/>
            <person name="Tomlinson C."/>
            <person name="Mitreva M."/>
            <person name="Hou S."/>
            <person name="Chen J."/>
            <person name="Wollam A."/>
            <person name="Pepin K.H."/>
            <person name="Johnson M."/>
            <person name="Bhonagiri V."/>
            <person name="Zhang X."/>
            <person name="Suruliraj S."/>
            <person name="Warren W."/>
            <person name="Chinwalla A."/>
            <person name="Mardis E.R."/>
            <person name="Wilson R.K."/>
        </authorList>
    </citation>
    <scope>NUCLEOTIDE SEQUENCE [LARGE SCALE GENOMIC DNA]</scope>
    <source>
        <strain evidence="3 4">YIT 11840</strain>
    </source>
</reference>
<evidence type="ECO:0000259" key="2">
    <source>
        <dbReference type="Pfam" id="PF02922"/>
    </source>
</evidence>
<dbReference type="InterPro" id="IPR000801">
    <property type="entry name" value="Esterase-like"/>
</dbReference>
<protein>
    <submittedName>
        <fullName evidence="3">Isoamylase protein</fullName>
    </submittedName>
</protein>
<dbReference type="InterPro" id="IPR004193">
    <property type="entry name" value="Glyco_hydro_13_N"/>
</dbReference>